<evidence type="ECO:0000313" key="1">
    <source>
        <dbReference type="EMBL" id="OGD70642.1"/>
    </source>
</evidence>
<name>A0A1F5ETA8_9BACT</name>
<proteinExistence type="predicted"/>
<dbReference type="Proteomes" id="UP000177390">
    <property type="component" value="Unassembled WGS sequence"/>
</dbReference>
<protein>
    <submittedName>
        <fullName evidence="1">Uncharacterized protein</fullName>
    </submittedName>
</protein>
<dbReference type="AlphaFoldDB" id="A0A1F5ETA8"/>
<organism evidence="1 2">
    <name type="scientific">Candidatus Collierbacteria bacterium RIFCSPHIGHO2_02_FULL_49_10</name>
    <dbReference type="NCBI Taxonomy" id="1817723"/>
    <lineage>
        <taxon>Bacteria</taxon>
        <taxon>Candidatus Collieribacteriota</taxon>
    </lineage>
</organism>
<dbReference type="EMBL" id="MFAH01000049">
    <property type="protein sequence ID" value="OGD70642.1"/>
    <property type="molecule type" value="Genomic_DNA"/>
</dbReference>
<reference evidence="1 2" key="1">
    <citation type="journal article" date="2016" name="Nat. Commun.">
        <title>Thousands of microbial genomes shed light on interconnected biogeochemical processes in an aquifer system.</title>
        <authorList>
            <person name="Anantharaman K."/>
            <person name="Brown C.T."/>
            <person name="Hug L.A."/>
            <person name="Sharon I."/>
            <person name="Castelle C.J."/>
            <person name="Probst A.J."/>
            <person name="Thomas B.C."/>
            <person name="Singh A."/>
            <person name="Wilkins M.J."/>
            <person name="Karaoz U."/>
            <person name="Brodie E.L."/>
            <person name="Williams K.H."/>
            <person name="Hubbard S.S."/>
            <person name="Banfield J.F."/>
        </authorList>
    </citation>
    <scope>NUCLEOTIDE SEQUENCE [LARGE SCALE GENOMIC DNA]</scope>
</reference>
<evidence type="ECO:0000313" key="2">
    <source>
        <dbReference type="Proteomes" id="UP000177390"/>
    </source>
</evidence>
<gene>
    <name evidence="1" type="ORF">A3D09_00075</name>
</gene>
<comment type="caution">
    <text evidence="1">The sequence shown here is derived from an EMBL/GenBank/DDBJ whole genome shotgun (WGS) entry which is preliminary data.</text>
</comment>
<sequence length="138" mass="14970">MNVFIVPGFGLPTDFGNDPTYISYLNKVVAHVMNFTATHPEGKLLVIFSGGNSDLDPPFIRTEAEEMQKLFLHLAGDNLPGLNMELEKASLSSLPKTMVAGDDRASPQSQFGGTGFTLPLGRIYRPISAIFRKSASPL</sequence>
<accession>A0A1F5ETA8</accession>